<evidence type="ECO:0000313" key="1">
    <source>
        <dbReference type="EMBL" id="ELK34357.1"/>
    </source>
</evidence>
<gene>
    <name evidence="1" type="ORF">MDA_GLEAN10023727</name>
</gene>
<dbReference type="EMBL" id="KB103226">
    <property type="protein sequence ID" value="ELK34357.1"/>
    <property type="molecule type" value="Genomic_DNA"/>
</dbReference>
<proteinExistence type="predicted"/>
<sequence length="136" mass="14210">MAGIGHRMVEQVSRGARLRREADHCQWGKPLVVTENSLLLRTTVPLGTHTCCQSLHLLLAPAPLVPTAGAQHPPNCSVLSVGASSGFGPNRPSGLLHLLLLLLPRGNQGRQPPAASNGPLTPTAGARAAILFIISI</sequence>
<accession>L5M7P6</accession>
<reference evidence="2" key="1">
    <citation type="journal article" date="2013" name="Science">
        <title>Comparative analysis of bat genomes provides insight into the evolution of flight and immunity.</title>
        <authorList>
            <person name="Zhang G."/>
            <person name="Cowled C."/>
            <person name="Shi Z."/>
            <person name="Huang Z."/>
            <person name="Bishop-Lilly K.A."/>
            <person name="Fang X."/>
            <person name="Wynne J.W."/>
            <person name="Xiong Z."/>
            <person name="Baker M.L."/>
            <person name="Zhao W."/>
            <person name="Tachedjian M."/>
            <person name="Zhu Y."/>
            <person name="Zhou P."/>
            <person name="Jiang X."/>
            <person name="Ng J."/>
            <person name="Yang L."/>
            <person name="Wu L."/>
            <person name="Xiao J."/>
            <person name="Feng Y."/>
            <person name="Chen Y."/>
            <person name="Sun X."/>
            <person name="Zhang Y."/>
            <person name="Marsh G.A."/>
            <person name="Crameri G."/>
            <person name="Broder C.C."/>
            <person name="Frey K.G."/>
            <person name="Wang L.F."/>
            <person name="Wang J."/>
        </authorList>
    </citation>
    <scope>NUCLEOTIDE SEQUENCE [LARGE SCALE GENOMIC DNA]</scope>
</reference>
<protein>
    <submittedName>
        <fullName evidence="1">Uncharacterized protein</fullName>
    </submittedName>
</protein>
<organism evidence="1 2">
    <name type="scientific">Myotis davidii</name>
    <name type="common">David's myotis</name>
    <dbReference type="NCBI Taxonomy" id="225400"/>
    <lineage>
        <taxon>Eukaryota</taxon>
        <taxon>Metazoa</taxon>
        <taxon>Chordata</taxon>
        <taxon>Craniata</taxon>
        <taxon>Vertebrata</taxon>
        <taxon>Euteleostomi</taxon>
        <taxon>Mammalia</taxon>
        <taxon>Eutheria</taxon>
        <taxon>Laurasiatheria</taxon>
        <taxon>Chiroptera</taxon>
        <taxon>Yangochiroptera</taxon>
        <taxon>Vespertilionidae</taxon>
        <taxon>Myotis</taxon>
    </lineage>
</organism>
<evidence type="ECO:0000313" key="2">
    <source>
        <dbReference type="Proteomes" id="UP000010556"/>
    </source>
</evidence>
<keyword evidence="2" id="KW-1185">Reference proteome</keyword>
<name>L5M7P6_MYODS</name>
<dbReference type="Proteomes" id="UP000010556">
    <property type="component" value="Unassembled WGS sequence"/>
</dbReference>
<dbReference type="AlphaFoldDB" id="L5M7P6"/>